<evidence type="ECO:0000256" key="1">
    <source>
        <dbReference type="SAM" id="Phobius"/>
    </source>
</evidence>
<dbReference type="CDD" id="cd06661">
    <property type="entry name" value="GGCT_like"/>
    <property type="match status" value="1"/>
</dbReference>
<dbReference type="InterPro" id="IPR036568">
    <property type="entry name" value="GGCT-like_sf"/>
</dbReference>
<dbReference type="RefSeq" id="WP_330127606.1">
    <property type="nucleotide sequence ID" value="NZ_JAUHLI010000002.1"/>
</dbReference>
<evidence type="ECO:0000313" key="3">
    <source>
        <dbReference type="EMBL" id="MEE2000465.1"/>
    </source>
</evidence>
<sequence>MTAVSRLRRSLLRVSLLASLLLVVGYLMLWWWLLGPSVASLQLPEHYNSTGYRVFVYGTLKQPLVRRFITGARVPATPAQLPAFKRHGLTIKPNPDAMVEGLLLEVSAQQMRRLDRYERLGLRYCRFQVQLASGEQAWVYQRFNESGCEKQQQ</sequence>
<dbReference type="Proteomes" id="UP001336314">
    <property type="component" value="Unassembled WGS sequence"/>
</dbReference>
<dbReference type="SUPFAM" id="SSF110857">
    <property type="entry name" value="Gamma-glutamyl cyclotransferase-like"/>
    <property type="match status" value="1"/>
</dbReference>
<protein>
    <submittedName>
        <fullName evidence="3">Gamma-glutamylcyclotransferase family protein</fullName>
    </submittedName>
</protein>
<reference evidence="3 4" key="1">
    <citation type="submission" date="2023-07" db="EMBL/GenBank/DDBJ databases">
        <title>Alkalimonas sp., MEB108 novel, alkaliphilic bacterium isolated from Lonar Lake, India.</title>
        <authorList>
            <person name="Joshi A."/>
            <person name="Thite S."/>
        </authorList>
    </citation>
    <scope>NUCLEOTIDE SEQUENCE [LARGE SCALE GENOMIC DNA]</scope>
    <source>
        <strain evidence="3 4">MEB108</strain>
    </source>
</reference>
<proteinExistence type="predicted"/>
<name>A0ABU7J2G8_9GAMM</name>
<feature type="domain" description="Gamma-glutamylcyclotransferase AIG2-like" evidence="2">
    <location>
        <begin position="54"/>
        <end position="142"/>
    </location>
</feature>
<evidence type="ECO:0000313" key="4">
    <source>
        <dbReference type="Proteomes" id="UP001336314"/>
    </source>
</evidence>
<dbReference type="Gene3D" id="3.10.490.10">
    <property type="entry name" value="Gamma-glutamyl cyclotransferase-like"/>
    <property type="match status" value="1"/>
</dbReference>
<dbReference type="InterPro" id="IPR009288">
    <property type="entry name" value="AIG2-like_dom"/>
</dbReference>
<dbReference type="EMBL" id="JAUHLI010000002">
    <property type="protein sequence ID" value="MEE2000465.1"/>
    <property type="molecule type" value="Genomic_DNA"/>
</dbReference>
<keyword evidence="4" id="KW-1185">Reference proteome</keyword>
<feature type="transmembrane region" description="Helical" evidence="1">
    <location>
        <begin position="12"/>
        <end position="33"/>
    </location>
</feature>
<keyword evidence="1" id="KW-0812">Transmembrane</keyword>
<dbReference type="Pfam" id="PF06094">
    <property type="entry name" value="GGACT"/>
    <property type="match status" value="1"/>
</dbReference>
<keyword evidence="1" id="KW-0472">Membrane</keyword>
<accession>A0ABU7J2G8</accession>
<dbReference type="InterPro" id="IPR013024">
    <property type="entry name" value="GGCT-like"/>
</dbReference>
<evidence type="ECO:0000259" key="2">
    <source>
        <dbReference type="Pfam" id="PF06094"/>
    </source>
</evidence>
<organism evidence="3 4">
    <name type="scientific">Alkalimonas cellulosilytica</name>
    <dbReference type="NCBI Taxonomy" id="3058395"/>
    <lineage>
        <taxon>Bacteria</taxon>
        <taxon>Pseudomonadati</taxon>
        <taxon>Pseudomonadota</taxon>
        <taxon>Gammaproteobacteria</taxon>
        <taxon>Alkalimonas</taxon>
    </lineage>
</organism>
<gene>
    <name evidence="3" type="ORF">QWY20_03300</name>
</gene>
<keyword evidence="1" id="KW-1133">Transmembrane helix</keyword>
<comment type="caution">
    <text evidence="3">The sequence shown here is derived from an EMBL/GenBank/DDBJ whole genome shotgun (WGS) entry which is preliminary data.</text>
</comment>